<dbReference type="AlphaFoldDB" id="A0A7S1U9R2"/>
<sequence>MADLFFEEAGSPTRNGPMEAQDDPFDDDILSGDTYIKAAQSVMKSVKKRGVLNSAPADGVPAPPPTRLATREAEPRGSPLQWSPASSAAGSPQNSPTGGSPLGSPKGSPKAATTLGGRNARPGSSLGPSRQPGTDPGLGRLPETPESTVPGIDESVPFALRDDLPSISSASPSLRDGVDNEVDDITDILTEGTRPFTAMTAMTGATEDDWDQSDHVPLPAVVWRTPEIKVLDKVGTKTVQMSLPTPRSGHSLVYMSDPRNLLVCFGGYAIGDEEGAEGRGFQSYATALLNSEQAGPVYFNDVFHYHTIQKIWMKVRRSAENDQPVPAGRYGHCALQLDERRMWVFGGRCAYGLCSSEVFLYDVITLEWTKVSGVVGSGIELRGEDDNGGYTAFLRNEPCPRYEGGATRVRDRCVLLFGGRDTDSTYGDLWSWDLQTEEWTNVITVGTPPLPRFGHKLLAVSKDREVLILGGCCVQPRAEEGYSPEGRELERLIEIAGQMLSRCYEMEGVEAVMSGAEIIEQAQYMNVKELARFEALVAARMADREKSTQLAAERLMDLQKQRAMELLRVKKSAVHPYKTLDLCVLDVQNMSWSLPDLPRIRGDVPLARYNYCCALIGKKRIVVWGGTRPSAGAPAPVDPNVYVLDLRSRVWVQPKAENSPEEVLPQLQAARTELRRAVRLVAASKDTAKMRGISEAECYEVAEANARLEVCRWRVGQVEQQMASTTEPPESRWAAASVGQGFRVAILGGVCSDDASRGFAPARYRRTTAEFLMLDLEPPDEYRRRIEEEFHARLEMERSQRELAELQQRRLEEYQRRKAKEAELKREKEERRLMYIEDILSSFPPKTRPKPVRVLARSPNTIWFEWDRTEFDAWEKPVYPGDVTYVLSTIGGYKKFDVGDPCRVLYIDRADRSDTEDGEVSIRSISAWLARYATGEEVGLELTRDDDITVKSGTFQDLGYDESLTQATAVTPATAEDAEDASGIPWPVDSIEAMAQPARVTRVHVDGTIDVRYSDGGKEQKIPRWRVFERMMPQPTVVYMGEETKYAVTGLIPDDVMENDEGFTVYLRVTLQTLRTEHPPEEPSLYSDVMLTQTSWHNIEDESSDDEYGVTEYGGASPMGYGYDGGFSPGYDSPGPETKPRKGLSKALTVIAELQGMGKNVV</sequence>
<proteinExistence type="predicted"/>
<dbReference type="Gene3D" id="2.120.10.80">
    <property type="entry name" value="Kelch-type beta propeller"/>
    <property type="match status" value="3"/>
</dbReference>
<name>A0A7S1U9R2_9STRA</name>
<organism evidence="5">
    <name type="scientific">Phaeomonas parva</name>
    <dbReference type="NCBI Taxonomy" id="124430"/>
    <lineage>
        <taxon>Eukaryota</taxon>
        <taxon>Sar</taxon>
        <taxon>Stramenopiles</taxon>
        <taxon>Ochrophyta</taxon>
        <taxon>Pinguiophyceae</taxon>
        <taxon>Pinguiochrysidales</taxon>
        <taxon>Pinguiochrysidaceae</taxon>
        <taxon>Phaeomonas</taxon>
    </lineage>
</organism>
<dbReference type="InterPro" id="IPR011043">
    <property type="entry name" value="Gal_Oxase/kelch_b-propeller"/>
</dbReference>
<feature type="compositionally biased region" description="Polar residues" evidence="4">
    <location>
        <begin position="80"/>
        <end position="94"/>
    </location>
</feature>
<evidence type="ECO:0000256" key="4">
    <source>
        <dbReference type="SAM" id="MobiDB-lite"/>
    </source>
</evidence>
<feature type="region of interest" description="Disordered" evidence="4">
    <location>
        <begin position="1"/>
        <end position="29"/>
    </location>
</feature>
<reference evidence="5" key="1">
    <citation type="submission" date="2021-01" db="EMBL/GenBank/DDBJ databases">
        <authorList>
            <person name="Corre E."/>
            <person name="Pelletier E."/>
            <person name="Niang G."/>
            <person name="Scheremetjew M."/>
            <person name="Finn R."/>
            <person name="Kale V."/>
            <person name="Holt S."/>
            <person name="Cochrane G."/>
            <person name="Meng A."/>
            <person name="Brown T."/>
            <person name="Cohen L."/>
        </authorList>
    </citation>
    <scope>NUCLEOTIDE SEQUENCE</scope>
    <source>
        <strain evidence="5">CCMP2877</strain>
    </source>
</reference>
<protein>
    <submittedName>
        <fullName evidence="5">Uncharacterized protein</fullName>
    </submittedName>
</protein>
<accession>A0A7S1U9R2</accession>
<dbReference type="SUPFAM" id="SSF50965">
    <property type="entry name" value="Galactose oxidase, central domain"/>
    <property type="match status" value="1"/>
</dbReference>
<evidence type="ECO:0000256" key="1">
    <source>
        <dbReference type="ARBA" id="ARBA00022441"/>
    </source>
</evidence>
<evidence type="ECO:0000313" key="5">
    <source>
        <dbReference type="EMBL" id="CAD9261498.1"/>
    </source>
</evidence>
<feature type="region of interest" description="Disordered" evidence="4">
    <location>
        <begin position="49"/>
        <end position="153"/>
    </location>
</feature>
<keyword evidence="3" id="KW-0175">Coiled coil</keyword>
<dbReference type="Pfam" id="PF24681">
    <property type="entry name" value="Kelch_KLHDC2_KLHL20_DRC7"/>
    <property type="match status" value="1"/>
</dbReference>
<feature type="compositionally biased region" description="Acidic residues" evidence="4">
    <location>
        <begin position="20"/>
        <end position="29"/>
    </location>
</feature>
<keyword evidence="2" id="KW-0677">Repeat</keyword>
<evidence type="ECO:0000256" key="3">
    <source>
        <dbReference type="SAM" id="Coils"/>
    </source>
</evidence>
<dbReference type="EMBL" id="HBGJ01031370">
    <property type="protein sequence ID" value="CAD9261498.1"/>
    <property type="molecule type" value="Transcribed_RNA"/>
</dbReference>
<dbReference type="PANTHER" id="PTHR46093:SF18">
    <property type="entry name" value="FIBRONECTIN TYPE-III DOMAIN-CONTAINING PROTEIN"/>
    <property type="match status" value="1"/>
</dbReference>
<gene>
    <name evidence="5" type="ORF">PPAR1163_LOCUS19878</name>
</gene>
<dbReference type="PANTHER" id="PTHR46093">
    <property type="entry name" value="ACYL-COA-BINDING DOMAIN-CONTAINING PROTEIN 5"/>
    <property type="match status" value="1"/>
</dbReference>
<keyword evidence="1" id="KW-0880">Kelch repeat</keyword>
<dbReference type="InterPro" id="IPR015915">
    <property type="entry name" value="Kelch-typ_b-propeller"/>
</dbReference>
<evidence type="ECO:0000256" key="2">
    <source>
        <dbReference type="ARBA" id="ARBA00022737"/>
    </source>
</evidence>
<feature type="compositionally biased region" description="Low complexity" evidence="4">
    <location>
        <begin position="95"/>
        <end position="109"/>
    </location>
</feature>
<dbReference type="SUPFAM" id="SSF117281">
    <property type="entry name" value="Kelch motif"/>
    <property type="match status" value="1"/>
</dbReference>
<feature type="coiled-coil region" evidence="3">
    <location>
        <begin position="789"/>
        <end position="832"/>
    </location>
</feature>